<dbReference type="SUPFAM" id="SSF56300">
    <property type="entry name" value="Metallo-dependent phosphatases"/>
    <property type="match status" value="1"/>
</dbReference>
<dbReference type="NCBIfam" id="TIGR00668">
    <property type="entry name" value="apaH"/>
    <property type="match status" value="1"/>
</dbReference>
<feature type="domain" description="Calcineurin-like phosphoesterase" evidence="6">
    <location>
        <begin position="5"/>
        <end position="167"/>
    </location>
</feature>
<dbReference type="InterPro" id="IPR004617">
    <property type="entry name" value="ApaH"/>
</dbReference>
<dbReference type="NCBIfam" id="NF001204">
    <property type="entry name" value="PRK00166.1"/>
    <property type="match status" value="1"/>
</dbReference>
<dbReference type="Proteomes" id="UP000829504">
    <property type="component" value="Chromosome"/>
</dbReference>
<evidence type="ECO:0000256" key="1">
    <source>
        <dbReference type="ARBA" id="ARBA00003413"/>
    </source>
</evidence>
<dbReference type="InterPro" id="IPR029052">
    <property type="entry name" value="Metallo-depent_PP-like"/>
</dbReference>
<dbReference type="AlphaFoldDB" id="A0A0C1GVX2"/>
<dbReference type="EC" id="3.6.1.41" evidence="5"/>
<dbReference type="Gene3D" id="3.60.21.10">
    <property type="match status" value="1"/>
</dbReference>
<dbReference type="PATRIC" id="fig|1056807.3.peg.2443"/>
<comment type="catalytic activity">
    <reaction evidence="4 5">
        <text>P(1),P(4)-bis(5'-adenosyl) tetraphosphate + H2O = 2 ADP + 2 H(+)</text>
        <dbReference type="Rhea" id="RHEA:24252"/>
        <dbReference type="ChEBI" id="CHEBI:15377"/>
        <dbReference type="ChEBI" id="CHEBI:15378"/>
        <dbReference type="ChEBI" id="CHEBI:58141"/>
        <dbReference type="ChEBI" id="CHEBI:456216"/>
        <dbReference type="EC" id="3.6.1.41"/>
    </reaction>
</comment>
<evidence type="ECO:0000313" key="10">
    <source>
        <dbReference type="Proteomes" id="UP000829504"/>
    </source>
</evidence>
<evidence type="ECO:0000256" key="5">
    <source>
        <dbReference type="HAMAP-Rule" id="MF_00199"/>
    </source>
</evidence>
<dbReference type="HAMAP" id="MF_00199">
    <property type="entry name" value="ApaH"/>
    <property type="match status" value="1"/>
</dbReference>
<reference evidence="8 10" key="2">
    <citation type="submission" date="2022-03" db="EMBL/GenBank/DDBJ databases">
        <title>Genome sequencing of Morococcus cerebrosus.</title>
        <authorList>
            <person name="Baek M.-G."/>
            <person name="Yi H."/>
        </authorList>
    </citation>
    <scope>NUCLEOTIDE SEQUENCE [LARGE SCALE GENOMIC DNA]</scope>
    <source>
        <strain evidence="8 10">CIP 81.93</strain>
    </source>
</reference>
<evidence type="ECO:0000313" key="9">
    <source>
        <dbReference type="Proteomes" id="UP000031390"/>
    </source>
</evidence>
<dbReference type="InterPro" id="IPR004843">
    <property type="entry name" value="Calcineurin-like_PHP"/>
</dbReference>
<dbReference type="PIRSF" id="PIRSF000903">
    <property type="entry name" value="B5n-ttraPtase_sm"/>
    <property type="match status" value="1"/>
</dbReference>
<dbReference type="EMBL" id="CP094242">
    <property type="protein sequence ID" value="UNV86514.1"/>
    <property type="molecule type" value="Genomic_DNA"/>
</dbReference>
<sequence length="276" mass="31444">MAHYAIGDIQGCFDELTLLLDKINFNHGTDTLWLVGDIVNRGPKSLEVLQFCMEHESSVRMVLGNHDLHLLAVGYGEGTVKRSDTITPILQHPDSKKMLEWLRFQPLLIKGVRHVMVHAGILPQWTIARAELLASETEAELRGKKYKKFFSKMYGNKPAEWRDDLTGYDRLRMILNVFTRMRALTLKNELDYDYKSTLKKMPPNLRPWFKAPDRQNLSHTIVFGHWSSLGFMNTDNILSLDTGALWGGELTAINLADHSITQVPSLGGLDWKTALK</sequence>
<evidence type="ECO:0000256" key="2">
    <source>
        <dbReference type="ARBA" id="ARBA00005419"/>
    </source>
</evidence>
<comment type="similarity">
    <text evidence="2 5">Belongs to the Ap4A hydrolase family.</text>
</comment>
<keyword evidence="3 5" id="KW-0378">Hydrolase</keyword>
<dbReference type="GO" id="GO:0008803">
    <property type="term" value="F:bis(5'-nucleosyl)-tetraphosphatase (symmetrical) activity"/>
    <property type="evidence" value="ECO:0007669"/>
    <property type="project" value="UniProtKB-UniRule"/>
</dbReference>
<gene>
    <name evidence="5" type="primary">apaH</name>
    <name evidence="7" type="ORF">MCC93_25470</name>
    <name evidence="8" type="ORF">MON37_07370</name>
</gene>
<evidence type="ECO:0000313" key="8">
    <source>
        <dbReference type="EMBL" id="UNV86514.1"/>
    </source>
</evidence>
<evidence type="ECO:0000256" key="3">
    <source>
        <dbReference type="ARBA" id="ARBA00022801"/>
    </source>
</evidence>
<evidence type="ECO:0000313" key="7">
    <source>
        <dbReference type="EMBL" id="KIC05992.1"/>
    </source>
</evidence>
<evidence type="ECO:0000256" key="4">
    <source>
        <dbReference type="ARBA" id="ARBA00049417"/>
    </source>
</evidence>
<comment type="function">
    <text evidence="1 5">Hydrolyzes diadenosine 5',5'''-P1,P4-tetraphosphate to yield ADP.</text>
</comment>
<evidence type="ECO:0000259" key="6">
    <source>
        <dbReference type="Pfam" id="PF00149"/>
    </source>
</evidence>
<organism evidence="7 9">
    <name type="scientific">Morococcus cerebrosus</name>
    <dbReference type="NCBI Taxonomy" id="1056807"/>
    <lineage>
        <taxon>Bacteria</taxon>
        <taxon>Pseudomonadati</taxon>
        <taxon>Pseudomonadota</taxon>
        <taxon>Betaproteobacteria</taxon>
        <taxon>Neisseriales</taxon>
        <taxon>Neisseriaceae</taxon>
        <taxon>Morococcus</taxon>
    </lineage>
</organism>
<name>A0A0C1GVX2_9NEIS</name>
<dbReference type="RefSeq" id="WP_003756961.1">
    <property type="nucleotide sequence ID" value="NZ_CP094242.1"/>
</dbReference>
<dbReference type="Proteomes" id="UP000031390">
    <property type="component" value="Unassembled WGS sequence"/>
</dbReference>
<protein>
    <recommendedName>
        <fullName evidence="5">Bis(5'-nucleosyl)-tetraphosphatase, symmetrical</fullName>
        <ecNumber evidence="5">3.6.1.41</ecNumber>
    </recommendedName>
    <alternativeName>
        <fullName evidence="5">Ap4A hydrolase</fullName>
    </alternativeName>
    <alternativeName>
        <fullName evidence="5">Diadenosine 5',5'''-P1,P4-tetraphosphate pyrophosphohydrolase</fullName>
    </alternativeName>
    <alternativeName>
        <fullName evidence="5">Diadenosine tetraphosphatase</fullName>
    </alternativeName>
</protein>
<dbReference type="PANTHER" id="PTHR40942">
    <property type="match status" value="1"/>
</dbReference>
<keyword evidence="10" id="KW-1185">Reference proteome</keyword>
<dbReference type="Pfam" id="PF00149">
    <property type="entry name" value="Metallophos"/>
    <property type="match status" value="1"/>
</dbReference>
<accession>A0A0C1GVX2</accession>
<dbReference type="EMBL" id="JUFZ01000129">
    <property type="protein sequence ID" value="KIC05992.1"/>
    <property type="molecule type" value="Genomic_DNA"/>
</dbReference>
<dbReference type="CDD" id="cd07422">
    <property type="entry name" value="MPP_ApaH"/>
    <property type="match status" value="1"/>
</dbReference>
<reference evidence="7 9" key="1">
    <citation type="submission" date="2014-12" db="EMBL/GenBank/DDBJ databases">
        <title>Genome sequence of Morococcus cerebrosus.</title>
        <authorList>
            <person name="Shin S.-K."/>
            <person name="Yi H."/>
        </authorList>
    </citation>
    <scope>NUCLEOTIDE SEQUENCE [LARGE SCALE GENOMIC DNA]</scope>
    <source>
        <strain evidence="7 9">CIP 81.93</strain>
    </source>
</reference>
<proteinExistence type="inferred from homology"/>
<dbReference type="PANTHER" id="PTHR40942:SF4">
    <property type="entry name" value="CYTOCHROME C5"/>
    <property type="match status" value="1"/>
</dbReference>